<evidence type="ECO:0000313" key="3">
    <source>
        <dbReference type="Proteomes" id="UP000005019"/>
    </source>
</evidence>
<accession>F5RC57</accession>
<dbReference type="Proteomes" id="UP000005019">
    <property type="component" value="Unassembled WGS sequence"/>
</dbReference>
<dbReference type="STRING" id="1000565.METUNv1_01698"/>
<feature type="coiled-coil region" evidence="1">
    <location>
        <begin position="2"/>
        <end position="29"/>
    </location>
</feature>
<evidence type="ECO:0000256" key="1">
    <source>
        <dbReference type="SAM" id="Coils"/>
    </source>
</evidence>
<dbReference type="OrthoDB" id="9100120at2"/>
<evidence type="ECO:0000313" key="2">
    <source>
        <dbReference type="EMBL" id="EGK71920.1"/>
    </source>
</evidence>
<keyword evidence="3" id="KW-1185">Reference proteome</keyword>
<comment type="caution">
    <text evidence="2">The sequence shown here is derived from an EMBL/GenBank/DDBJ whole genome shotgun (WGS) entry which is preliminary data.</text>
</comment>
<name>F5RC57_METUF</name>
<sequence length="213" mass="25207">MKMTAEERRARERIKKEEWQQEIARLNARKHRTTEPDARDRRKAAERRAFEQKLAEHLHSQEFKSWYESTTGEPVGVFLDAAAEIEARRLDCTSRIDWTEWVQDRIQGITERHIWTNPETKAFWAEQVAAARSPRERRFLLHRLATPIWADRAAMLEIYRQRDQLVAQTGIPHDVDHIIPLVSRYVCGLHCEFNLRAIPATENRRKSNRFTPG</sequence>
<keyword evidence="1" id="KW-0175">Coiled coil</keyword>
<protein>
    <submittedName>
        <fullName evidence="2">Uncharacterized protein</fullName>
    </submittedName>
</protein>
<dbReference type="RefSeq" id="WP_008060721.1">
    <property type="nucleotide sequence ID" value="NZ_AFHG01000044.1"/>
</dbReference>
<proteinExistence type="predicted"/>
<dbReference type="eggNOG" id="ENOG503025X">
    <property type="taxonomic scope" value="Bacteria"/>
</dbReference>
<organism evidence="2 3">
    <name type="scientific">Methyloversatilis universalis (strain ATCC BAA-1314 / DSM 25237 / JCM 13912 / CCUG 52030 / FAM5)</name>
    <dbReference type="NCBI Taxonomy" id="1000565"/>
    <lineage>
        <taxon>Bacteria</taxon>
        <taxon>Pseudomonadati</taxon>
        <taxon>Pseudomonadota</taxon>
        <taxon>Betaproteobacteria</taxon>
        <taxon>Nitrosomonadales</taxon>
        <taxon>Sterolibacteriaceae</taxon>
        <taxon>Methyloversatilis</taxon>
    </lineage>
</organism>
<dbReference type="EMBL" id="AFHG01000044">
    <property type="protein sequence ID" value="EGK71920.1"/>
    <property type="molecule type" value="Genomic_DNA"/>
</dbReference>
<gene>
    <name evidence="2" type="ORF">METUNv1_01698</name>
</gene>
<dbReference type="AlphaFoldDB" id="F5RC57"/>
<reference evidence="2 3" key="1">
    <citation type="journal article" date="2011" name="J. Bacteriol.">
        <title>Genome sequence of Methyloversatilis universalis FAM5T, a methylotrophic representative of the order Rhodocyclales.</title>
        <authorList>
            <person name="Kittichotirat W."/>
            <person name="Good N.M."/>
            <person name="Hall R."/>
            <person name="Bringel F."/>
            <person name="Lajus A."/>
            <person name="Medigue C."/>
            <person name="Smalley N.E."/>
            <person name="Beck D."/>
            <person name="Bumgarner R."/>
            <person name="Vuilleumier S."/>
            <person name="Kalyuzhnaya M.G."/>
        </authorList>
    </citation>
    <scope>NUCLEOTIDE SEQUENCE [LARGE SCALE GENOMIC DNA]</scope>
    <source>
        <strain evidence="3">ATCC BAA-1314 / JCM 13912 / FAM5</strain>
    </source>
</reference>